<dbReference type="GO" id="GO:0005737">
    <property type="term" value="C:cytoplasm"/>
    <property type="evidence" value="ECO:0007669"/>
    <property type="project" value="TreeGrafter"/>
</dbReference>
<feature type="transmembrane region" description="Helical" evidence="10">
    <location>
        <begin position="373"/>
        <end position="400"/>
    </location>
</feature>
<dbReference type="EnsemblMetazoa" id="CJA39453a.1">
    <property type="protein sequence ID" value="CJA39453a.1"/>
    <property type="gene ID" value="WBGene00215300"/>
</dbReference>
<dbReference type="Proteomes" id="UP000005237">
    <property type="component" value="Unassembled WGS sequence"/>
</dbReference>
<evidence type="ECO:0000256" key="1">
    <source>
        <dbReference type="ARBA" id="ARBA00001350"/>
    </source>
</evidence>
<dbReference type="EC" id="3.4.24.85" evidence="3"/>
<keyword evidence="6 10" id="KW-1133">Transmembrane helix</keyword>
<comment type="subcellular location">
    <subcellularLocation>
        <location evidence="2">Endomembrane system</location>
        <topology evidence="2">Multi-pass membrane protein</topology>
    </subcellularLocation>
</comment>
<dbReference type="GO" id="GO:0004222">
    <property type="term" value="F:metalloendopeptidase activity"/>
    <property type="evidence" value="ECO:0007669"/>
    <property type="project" value="InterPro"/>
</dbReference>
<sequence>MISQSFRPIGAFSEFSLNFLLLGHAWAAISNDVSVNGFGVFIVAVYPGAFTDIEPTTLKRATPFRRLQIFGAGIWHNLLLALLAMAMFHVAPIIVSPVLAAGNGVSVKGVDVRSGLANARTGLVAGDVVIRVDECHVATKDDWWRCIREARQMHNGRCVDRAAVEAATAFNTRTEADEILCCDEFNVTTAHVCFEREETIPKSETQTRAPQLNALLGLSLGEEPAGGANAEQVRTETKYSCLHARHVVQQAVCNVSNACQNEEGGKVEKVCVYPALRNGTHLVKIGLANRNKPILFVGQLSEMLEMVSISPLTPRFSFAHISWLEHLELTAKYLFTLSLALGLFNAMPVYCLDGQFIVQTLLKSTNLSVRRRALFQYLILTFGTGVLVLNILIGFVKLAIN</sequence>
<feature type="domain" description="Peptidase M50" evidence="11">
    <location>
        <begin position="22"/>
        <end position="380"/>
    </location>
</feature>
<dbReference type="Pfam" id="PF02163">
    <property type="entry name" value="Peptidase_M50"/>
    <property type="match status" value="1"/>
</dbReference>
<dbReference type="AlphaFoldDB" id="A0A8R1EM79"/>
<evidence type="ECO:0000256" key="5">
    <source>
        <dbReference type="ARBA" id="ARBA00022692"/>
    </source>
</evidence>
<organism evidence="12 13">
    <name type="scientific">Caenorhabditis japonica</name>
    <dbReference type="NCBI Taxonomy" id="281687"/>
    <lineage>
        <taxon>Eukaryota</taxon>
        <taxon>Metazoa</taxon>
        <taxon>Ecdysozoa</taxon>
        <taxon>Nematoda</taxon>
        <taxon>Chromadorea</taxon>
        <taxon>Rhabditida</taxon>
        <taxon>Rhabditina</taxon>
        <taxon>Rhabditomorpha</taxon>
        <taxon>Rhabditoidea</taxon>
        <taxon>Rhabditidae</taxon>
        <taxon>Peloderinae</taxon>
        <taxon>Caenorhabditis</taxon>
    </lineage>
</organism>
<evidence type="ECO:0000259" key="11">
    <source>
        <dbReference type="Pfam" id="PF02163"/>
    </source>
</evidence>
<keyword evidence="5 10" id="KW-0812">Transmembrane</keyword>
<evidence type="ECO:0000256" key="3">
    <source>
        <dbReference type="ARBA" id="ARBA00012347"/>
    </source>
</evidence>
<keyword evidence="13" id="KW-1185">Reference proteome</keyword>
<dbReference type="PANTHER" id="PTHR13325">
    <property type="entry name" value="PROTEASE M50 MEMBRANE-BOUND TRANSCRIPTION FACTOR SITE 2 PROTEASE"/>
    <property type="match status" value="1"/>
</dbReference>
<name>A0A8R1EM79_CAEJA</name>
<dbReference type="InterPro" id="IPR008915">
    <property type="entry name" value="Peptidase_M50"/>
</dbReference>
<dbReference type="GO" id="GO:0012505">
    <property type="term" value="C:endomembrane system"/>
    <property type="evidence" value="ECO:0007669"/>
    <property type="project" value="UniProtKB-SubCell"/>
</dbReference>
<comment type="function">
    <text evidence="9">Zinc metalloprotease that mediates intramembrane proteolysis of proteins such as ATF6, ATF6B, SREBF1/SREBP1 and SREBF2/SREBP2. Catalyzes the second step in the proteolytic activation of the sterol regulatory element-binding proteins (SREBPs) SREBF1/SREBP1 and SREBF2/SREBP2: cleaves SREBPs within the first transmembrane segment, thereby releasing the N-terminal segment with a portion of the transmembrane segment attached. Mature N-terminal SREBP fragments shuttle to the nucleus and activate gene transcription. Also mediates the second step in the proteolytic activation of the cyclic AMP-dependent transcription factor ATF-6 (ATF6 and ATF6B). Involved in intramembrane proteolysis during bone formation. In astrocytes and osteoblasts, upon DNA damage and ER stress, mediates the second step of the regulated intramembrane proteolytic activation of the transcription factor CREB3L1, leading to the inhibition of cell-cycle progression.</text>
</comment>
<dbReference type="InterPro" id="IPR001193">
    <property type="entry name" value="MBTPS2"/>
</dbReference>
<evidence type="ECO:0000256" key="2">
    <source>
        <dbReference type="ARBA" id="ARBA00004127"/>
    </source>
</evidence>
<protein>
    <recommendedName>
        <fullName evidence="4">Membrane-bound transcription factor site-2 protease</fullName>
        <ecNumber evidence="3">3.4.24.85</ecNumber>
    </recommendedName>
    <alternativeName>
        <fullName evidence="8">Endopeptidase S2P</fullName>
    </alternativeName>
</protein>
<evidence type="ECO:0000313" key="13">
    <source>
        <dbReference type="Proteomes" id="UP000005237"/>
    </source>
</evidence>
<evidence type="ECO:0000256" key="4">
    <source>
        <dbReference type="ARBA" id="ARBA00014400"/>
    </source>
</evidence>
<evidence type="ECO:0000313" key="12">
    <source>
        <dbReference type="EnsemblMetazoa" id="CJA39453a.1"/>
    </source>
</evidence>
<evidence type="ECO:0000256" key="10">
    <source>
        <dbReference type="SAM" id="Phobius"/>
    </source>
</evidence>
<dbReference type="GO" id="GO:0016020">
    <property type="term" value="C:membrane"/>
    <property type="evidence" value="ECO:0007669"/>
    <property type="project" value="InterPro"/>
</dbReference>
<comment type="catalytic activity">
    <reaction evidence="1">
        <text>Cleaves several transcription factors that are type-2 transmembrane proteins within membrane-spanning domains. Known substrates include sterol regulatory element-binding protein (SREBP) -1, SREBP-2 and forms of the transcriptional activator ATF6. SREBP-2 is cleaved at the site 477-DRSRILL-|-CVLTFLCLSFNPLTSLLQWGGA-505. The residues Asn-Pro, 11 residues distal to the site of cleavage in the membrane-spanning domain, are important for cleavage by S2P endopeptidase. Replacement of either of these residues does not prevent cleavage, but there is no cleavage if both of these residues are replaced.</text>
        <dbReference type="EC" id="3.4.24.85"/>
    </reaction>
</comment>
<reference evidence="12" key="2">
    <citation type="submission" date="2022-06" db="UniProtKB">
        <authorList>
            <consortium name="EnsemblMetazoa"/>
        </authorList>
    </citation>
    <scope>IDENTIFICATION</scope>
    <source>
        <strain evidence="12">DF5081</strain>
    </source>
</reference>
<accession>A0A8R1EM79</accession>
<evidence type="ECO:0000256" key="8">
    <source>
        <dbReference type="ARBA" id="ARBA00032658"/>
    </source>
</evidence>
<feature type="transmembrane region" description="Helical" evidence="10">
    <location>
        <begin position="333"/>
        <end position="352"/>
    </location>
</feature>
<dbReference type="GO" id="GO:0031293">
    <property type="term" value="P:membrane protein intracellular domain proteolysis"/>
    <property type="evidence" value="ECO:0007669"/>
    <property type="project" value="TreeGrafter"/>
</dbReference>
<evidence type="ECO:0000256" key="9">
    <source>
        <dbReference type="ARBA" id="ARBA00045828"/>
    </source>
</evidence>
<reference evidence="13" key="1">
    <citation type="submission" date="2010-08" db="EMBL/GenBank/DDBJ databases">
        <authorList>
            <consortium name="Caenorhabditis japonica Sequencing Consortium"/>
            <person name="Wilson R.K."/>
        </authorList>
    </citation>
    <scope>NUCLEOTIDE SEQUENCE [LARGE SCALE GENOMIC DNA]</scope>
    <source>
        <strain evidence="13">DF5081</strain>
    </source>
</reference>
<feature type="transmembrane region" description="Helical" evidence="10">
    <location>
        <begin position="74"/>
        <end position="95"/>
    </location>
</feature>
<dbReference type="GO" id="GO:1905897">
    <property type="term" value="P:regulation of response to endoplasmic reticulum stress"/>
    <property type="evidence" value="ECO:0007669"/>
    <property type="project" value="TreeGrafter"/>
</dbReference>
<evidence type="ECO:0000256" key="6">
    <source>
        <dbReference type="ARBA" id="ARBA00022989"/>
    </source>
</evidence>
<dbReference type="PANTHER" id="PTHR13325:SF3">
    <property type="entry name" value="MEMBRANE-BOUND TRANSCRIPTION FACTOR SITE-2 PROTEASE"/>
    <property type="match status" value="1"/>
</dbReference>
<keyword evidence="7 10" id="KW-0472">Membrane</keyword>
<proteinExistence type="predicted"/>
<evidence type="ECO:0000256" key="7">
    <source>
        <dbReference type="ARBA" id="ARBA00023136"/>
    </source>
</evidence>